<organism evidence="2">
    <name type="scientific">Podoviridae sp. ctG4L18</name>
    <dbReference type="NCBI Taxonomy" id="2825234"/>
    <lineage>
        <taxon>Viruses</taxon>
        <taxon>Duplodnaviria</taxon>
        <taxon>Heunggongvirae</taxon>
        <taxon>Uroviricota</taxon>
        <taxon>Caudoviricetes</taxon>
    </lineage>
</organism>
<name>A0A8S5UP82_9CAUD</name>
<evidence type="ECO:0000313" key="2">
    <source>
        <dbReference type="EMBL" id="DAF96228.1"/>
    </source>
</evidence>
<protein>
    <submittedName>
        <fullName evidence="2">Uncharacterized protein</fullName>
    </submittedName>
</protein>
<feature type="region of interest" description="Disordered" evidence="1">
    <location>
        <begin position="1"/>
        <end position="20"/>
    </location>
</feature>
<dbReference type="EMBL" id="BK016114">
    <property type="protein sequence ID" value="DAF96228.1"/>
    <property type="molecule type" value="Genomic_DNA"/>
</dbReference>
<sequence length="64" mass="7505">MQNRYGLPDGLGANTRKEYKNPGSLLLHSTRIPMCYHPDMEYRLHVPGSLHCQMQELHQVRQTR</sequence>
<reference evidence="2" key="1">
    <citation type="journal article" date="2021" name="Proc. Natl. Acad. Sci. U.S.A.">
        <title>A Catalog of Tens of Thousands of Viruses from Human Metagenomes Reveals Hidden Associations with Chronic Diseases.</title>
        <authorList>
            <person name="Tisza M.J."/>
            <person name="Buck C.B."/>
        </authorList>
    </citation>
    <scope>NUCLEOTIDE SEQUENCE</scope>
    <source>
        <strain evidence="2">CtG4L18</strain>
    </source>
</reference>
<proteinExistence type="predicted"/>
<accession>A0A8S5UP82</accession>
<evidence type="ECO:0000256" key="1">
    <source>
        <dbReference type="SAM" id="MobiDB-lite"/>
    </source>
</evidence>